<dbReference type="EMBL" id="ATHI01000019">
    <property type="protein sequence ID" value="EPR34049.1"/>
    <property type="molecule type" value="Genomic_DNA"/>
</dbReference>
<organism evidence="2 3">
    <name type="scientific">Alkalidesulfovibrio alkalitolerans DSM 16529</name>
    <dbReference type="NCBI Taxonomy" id="1121439"/>
    <lineage>
        <taxon>Bacteria</taxon>
        <taxon>Pseudomonadati</taxon>
        <taxon>Thermodesulfobacteriota</taxon>
        <taxon>Desulfovibrionia</taxon>
        <taxon>Desulfovibrionales</taxon>
        <taxon>Desulfovibrionaceae</taxon>
        <taxon>Alkalidesulfovibrio</taxon>
    </lineage>
</organism>
<dbReference type="AlphaFoldDB" id="S7UJR2"/>
<proteinExistence type="predicted"/>
<sequence>MSIQFQSTPPCGGRPARCAKSRWATTFQSTPPCGGRQDAFATARAWKRFNPRPRAGGDKTHLLPLALGNVSIHAPVRGATRPGRVGRDGRDVSIHAPVRGATGTIDDRAWSIMFQSTPPCGGRRGYARQTLTYNGFNPRPRAGGDAPRPRCCSRLMRFQSTPPCGGRPPHPPNPNRPGEVSIHAPVRGATWSMFCLRTGSRRFNPRPRAGGDYMARRTGTRPDLFQSTPPCGGRRAGAG</sequence>
<dbReference type="AntiFam" id="ANF00272">
    <property type="entry name" value="Translation of CRISPR region"/>
</dbReference>
<gene>
    <name evidence="2" type="ORF">dsat_2918</name>
</gene>
<feature type="region of interest" description="Disordered" evidence="1">
    <location>
        <begin position="200"/>
        <end position="239"/>
    </location>
</feature>
<dbReference type="eggNOG" id="ENOG5033D68">
    <property type="taxonomic scope" value="Bacteria"/>
</dbReference>
<evidence type="ECO:0000313" key="3">
    <source>
        <dbReference type="Proteomes" id="UP000014975"/>
    </source>
</evidence>
<feature type="compositionally biased region" description="Pro residues" evidence="1">
    <location>
        <begin position="165"/>
        <end position="175"/>
    </location>
</feature>
<dbReference type="AntiFam" id="ANF00008">
    <property type="entry name" value="Translation of CRISPR region"/>
</dbReference>
<accession>S7UJR2</accession>
<evidence type="ECO:0000256" key="1">
    <source>
        <dbReference type="SAM" id="MobiDB-lite"/>
    </source>
</evidence>
<comment type="caution">
    <text evidence="2">The sequence shown here is derived from an EMBL/GenBank/DDBJ whole genome shotgun (WGS) entry which is preliminary data.</text>
</comment>
<protein>
    <submittedName>
        <fullName evidence="2">Uncharacterized protein</fullName>
    </submittedName>
</protein>
<feature type="region of interest" description="Disordered" evidence="1">
    <location>
        <begin position="157"/>
        <end position="182"/>
    </location>
</feature>
<reference evidence="2 3" key="1">
    <citation type="journal article" date="2013" name="Genome Announc.">
        <title>Draft genome sequences for three mercury-methylating, sulfate-reducing bacteria.</title>
        <authorList>
            <person name="Brown S.D."/>
            <person name="Hurt R.A.Jr."/>
            <person name="Gilmour C.C."/>
            <person name="Elias D.A."/>
        </authorList>
    </citation>
    <scope>NUCLEOTIDE SEQUENCE [LARGE SCALE GENOMIC DNA]</scope>
    <source>
        <strain evidence="2 3">DSM 16529</strain>
    </source>
</reference>
<keyword evidence="3" id="KW-1185">Reference proteome</keyword>
<name>S7UJR2_9BACT</name>
<evidence type="ECO:0000313" key="2">
    <source>
        <dbReference type="EMBL" id="EPR34049.1"/>
    </source>
</evidence>
<dbReference type="Proteomes" id="UP000014975">
    <property type="component" value="Unassembled WGS sequence"/>
</dbReference>